<dbReference type="AlphaFoldDB" id="A0AAN6Z9N1"/>
<reference evidence="1" key="1">
    <citation type="journal article" date="2023" name="Mol. Phylogenet. Evol.">
        <title>Genome-scale phylogeny and comparative genomics of the fungal order Sordariales.</title>
        <authorList>
            <person name="Hensen N."/>
            <person name="Bonometti L."/>
            <person name="Westerberg I."/>
            <person name="Brannstrom I.O."/>
            <person name="Guillou S."/>
            <person name="Cros-Aarteil S."/>
            <person name="Calhoun S."/>
            <person name="Haridas S."/>
            <person name="Kuo A."/>
            <person name="Mondo S."/>
            <person name="Pangilinan J."/>
            <person name="Riley R."/>
            <person name="LaButti K."/>
            <person name="Andreopoulos B."/>
            <person name="Lipzen A."/>
            <person name="Chen C."/>
            <person name="Yan M."/>
            <person name="Daum C."/>
            <person name="Ng V."/>
            <person name="Clum A."/>
            <person name="Steindorff A."/>
            <person name="Ohm R.A."/>
            <person name="Martin F."/>
            <person name="Silar P."/>
            <person name="Natvig D.O."/>
            <person name="Lalanne C."/>
            <person name="Gautier V."/>
            <person name="Ament-Velasquez S.L."/>
            <person name="Kruys A."/>
            <person name="Hutchinson M.I."/>
            <person name="Powell A.J."/>
            <person name="Barry K."/>
            <person name="Miller A.N."/>
            <person name="Grigoriev I.V."/>
            <person name="Debuchy R."/>
            <person name="Gladieux P."/>
            <person name="Hiltunen Thoren M."/>
            <person name="Johannesson H."/>
        </authorList>
    </citation>
    <scope>NUCLEOTIDE SEQUENCE</scope>
    <source>
        <strain evidence="1">CBS 731.68</strain>
    </source>
</reference>
<comment type="caution">
    <text evidence="1">The sequence shown here is derived from an EMBL/GenBank/DDBJ whole genome shotgun (WGS) entry which is preliminary data.</text>
</comment>
<dbReference type="Proteomes" id="UP001302602">
    <property type="component" value="Unassembled WGS sequence"/>
</dbReference>
<proteinExistence type="predicted"/>
<organism evidence="1 2">
    <name type="scientific">Parathielavia appendiculata</name>
    <dbReference type="NCBI Taxonomy" id="2587402"/>
    <lineage>
        <taxon>Eukaryota</taxon>
        <taxon>Fungi</taxon>
        <taxon>Dikarya</taxon>
        <taxon>Ascomycota</taxon>
        <taxon>Pezizomycotina</taxon>
        <taxon>Sordariomycetes</taxon>
        <taxon>Sordariomycetidae</taxon>
        <taxon>Sordariales</taxon>
        <taxon>Chaetomiaceae</taxon>
        <taxon>Parathielavia</taxon>
    </lineage>
</organism>
<keyword evidence="2" id="KW-1185">Reference proteome</keyword>
<gene>
    <name evidence="1" type="ORF">N657DRAFT_92201</name>
</gene>
<evidence type="ECO:0000313" key="1">
    <source>
        <dbReference type="EMBL" id="KAK4129758.1"/>
    </source>
</evidence>
<protein>
    <submittedName>
        <fullName evidence="1">Uncharacterized protein</fullName>
    </submittedName>
</protein>
<dbReference type="EMBL" id="MU853223">
    <property type="protein sequence ID" value="KAK4129758.1"/>
    <property type="molecule type" value="Genomic_DNA"/>
</dbReference>
<accession>A0AAN6Z9N1</accession>
<dbReference type="RefSeq" id="XP_062653529.1">
    <property type="nucleotide sequence ID" value="XM_062797595.1"/>
</dbReference>
<sequence>MFRQGHFVVARLRLFSRPLRLFHPVTSHIASFVRWRLLRNSNYPLLTVTPESCLISVRAPANATCRGQHIACESHESASGIFRNVGRGGVHTTDSRKRCPTSWIARRCERGSVGIAGRNRRKEAFYRLTTVTLPQTIQINSKSINGRCGGLPRETGNKGIMRWLGSEFSQHRPQ</sequence>
<name>A0AAN6Z9N1_9PEZI</name>
<dbReference type="GeneID" id="87834374"/>
<reference evidence="1" key="2">
    <citation type="submission" date="2023-05" db="EMBL/GenBank/DDBJ databases">
        <authorList>
            <consortium name="Lawrence Berkeley National Laboratory"/>
            <person name="Steindorff A."/>
            <person name="Hensen N."/>
            <person name="Bonometti L."/>
            <person name="Westerberg I."/>
            <person name="Brannstrom I.O."/>
            <person name="Guillou S."/>
            <person name="Cros-Aarteil S."/>
            <person name="Calhoun S."/>
            <person name="Haridas S."/>
            <person name="Kuo A."/>
            <person name="Mondo S."/>
            <person name="Pangilinan J."/>
            <person name="Riley R."/>
            <person name="Labutti K."/>
            <person name="Andreopoulos B."/>
            <person name="Lipzen A."/>
            <person name="Chen C."/>
            <person name="Yanf M."/>
            <person name="Daum C."/>
            <person name="Ng V."/>
            <person name="Clum A."/>
            <person name="Ohm R."/>
            <person name="Martin F."/>
            <person name="Silar P."/>
            <person name="Natvig D."/>
            <person name="Lalanne C."/>
            <person name="Gautier V."/>
            <person name="Ament-Velasquez S.L."/>
            <person name="Kruys A."/>
            <person name="Hutchinson M.I."/>
            <person name="Powell A.J."/>
            <person name="Barry K."/>
            <person name="Miller A.N."/>
            <person name="Grigoriev I.V."/>
            <person name="Debuchy R."/>
            <person name="Gladieux P."/>
            <person name="Thoren M.H."/>
            <person name="Johannesson H."/>
        </authorList>
    </citation>
    <scope>NUCLEOTIDE SEQUENCE</scope>
    <source>
        <strain evidence="1">CBS 731.68</strain>
    </source>
</reference>
<evidence type="ECO:0000313" key="2">
    <source>
        <dbReference type="Proteomes" id="UP001302602"/>
    </source>
</evidence>